<dbReference type="AlphaFoldDB" id="A0A218WQT3"/>
<dbReference type="GO" id="GO:0080043">
    <property type="term" value="F:quercetin 3-O-glucosyltransferase activity"/>
    <property type="evidence" value="ECO:0007669"/>
    <property type="project" value="TreeGrafter"/>
</dbReference>
<dbReference type="CDD" id="cd03784">
    <property type="entry name" value="GT1_Gtf-like"/>
    <property type="match status" value="1"/>
</dbReference>
<keyword evidence="2 4" id="KW-0328">Glycosyltransferase</keyword>
<dbReference type="PANTHER" id="PTHR11926">
    <property type="entry name" value="GLUCOSYL/GLUCURONOSYL TRANSFERASES"/>
    <property type="match status" value="1"/>
</dbReference>
<comment type="caution">
    <text evidence="6">The sequence shown here is derived from an EMBL/GenBank/DDBJ whole genome shotgun (WGS) entry which is preliminary data.</text>
</comment>
<evidence type="ECO:0000313" key="7">
    <source>
        <dbReference type="Proteomes" id="UP000197138"/>
    </source>
</evidence>
<evidence type="ECO:0000256" key="3">
    <source>
        <dbReference type="ARBA" id="ARBA00022679"/>
    </source>
</evidence>
<evidence type="ECO:0000256" key="2">
    <source>
        <dbReference type="ARBA" id="ARBA00022676"/>
    </source>
</evidence>
<dbReference type="EMBL" id="MTKT01003641">
    <property type="protein sequence ID" value="OWM74720.1"/>
    <property type="molecule type" value="Genomic_DNA"/>
</dbReference>
<comment type="similarity">
    <text evidence="1 4">Belongs to the UDP-glycosyltransferase family.</text>
</comment>
<proteinExistence type="inferred from homology"/>
<dbReference type="InterPro" id="IPR035595">
    <property type="entry name" value="UDP_glycos_trans_CS"/>
</dbReference>
<reference evidence="7" key="1">
    <citation type="journal article" date="2017" name="Plant J.">
        <title>The pomegranate (Punica granatum L.) genome and the genomics of punicalagin biosynthesis.</title>
        <authorList>
            <person name="Qin G."/>
            <person name="Xu C."/>
            <person name="Ming R."/>
            <person name="Tang H."/>
            <person name="Guyot R."/>
            <person name="Kramer E.M."/>
            <person name="Hu Y."/>
            <person name="Yi X."/>
            <person name="Qi Y."/>
            <person name="Xu X."/>
            <person name="Gao Z."/>
            <person name="Pan H."/>
            <person name="Jian J."/>
            <person name="Tian Y."/>
            <person name="Yue Z."/>
            <person name="Xu Y."/>
        </authorList>
    </citation>
    <scope>NUCLEOTIDE SEQUENCE [LARGE SCALE GENOMIC DNA]</scope>
    <source>
        <strain evidence="7">cv. Dabenzi</strain>
    </source>
</reference>
<accession>A0A218WQT3</accession>
<dbReference type="EC" id="2.4.1.-" evidence="5"/>
<dbReference type="GO" id="GO:0080044">
    <property type="term" value="F:quercetin 7-O-glucosyltransferase activity"/>
    <property type="evidence" value="ECO:0007669"/>
    <property type="project" value="TreeGrafter"/>
</dbReference>
<dbReference type="PROSITE" id="PS00375">
    <property type="entry name" value="UDPGT"/>
    <property type="match status" value="1"/>
</dbReference>
<evidence type="ECO:0000256" key="4">
    <source>
        <dbReference type="RuleBase" id="RU003718"/>
    </source>
</evidence>
<dbReference type="Proteomes" id="UP000197138">
    <property type="component" value="Unassembled WGS sequence"/>
</dbReference>
<dbReference type="PANTHER" id="PTHR11926:SF1516">
    <property type="entry name" value="GLYCOSYLTRANSFERASE"/>
    <property type="match status" value="1"/>
</dbReference>
<sequence length="443" mass="49592">MLEAGGPTQVQHADFHFVPLLDGLGPEISQHLTSVCVSVRRDFLCLFRDLIDKLNSNRTSEGAEDASPPVTCIVSDGFMTFSIRVAEELGIPVAMFFTISACAFMGILQYRDLKDRGIVPLKDHLFICDFHILFHVENSYITNGYLNTTLDWIPGMKDIQLKDLPTFLRTTDPDDILFNIIMESADNAPRATTTILHTFDVLETEILRAVSPLFSSIHAIGPLQLLLDHKAPADPLRAVDYNPWNEDTECLKWLDSKETGTVIYVNFGSIAVLTLEQLIEIGMGLAMSKYHFLWVIRPNLVVGESASLPPEFAAKTEGRGFITSWCPQERVLNHPSVGGFLTHCGWNSIMESIVAGVPMICWPFLGDQQTNCRFCCREWGIGMEINEDVNRVEVVKLVKELMEGGEGRIMKERVMEWKQLAREAVGPDGSSAMNFDKLLHILS</sequence>
<keyword evidence="3 4" id="KW-0808">Transferase</keyword>
<evidence type="ECO:0000313" key="6">
    <source>
        <dbReference type="EMBL" id="OWM74720.1"/>
    </source>
</evidence>
<protein>
    <recommendedName>
        <fullName evidence="5">Glycosyltransferase</fullName>
        <ecNumber evidence="5">2.4.1.-</ecNumber>
    </recommendedName>
</protein>
<dbReference type="InterPro" id="IPR002213">
    <property type="entry name" value="UDP_glucos_trans"/>
</dbReference>
<gene>
    <name evidence="6" type="ORF">CDL15_Pgr002611</name>
</gene>
<dbReference type="Gene3D" id="3.40.50.2000">
    <property type="entry name" value="Glycogen Phosphorylase B"/>
    <property type="match status" value="2"/>
</dbReference>
<evidence type="ECO:0000256" key="1">
    <source>
        <dbReference type="ARBA" id="ARBA00009995"/>
    </source>
</evidence>
<organism evidence="6 7">
    <name type="scientific">Punica granatum</name>
    <name type="common">Pomegranate</name>
    <dbReference type="NCBI Taxonomy" id="22663"/>
    <lineage>
        <taxon>Eukaryota</taxon>
        <taxon>Viridiplantae</taxon>
        <taxon>Streptophyta</taxon>
        <taxon>Embryophyta</taxon>
        <taxon>Tracheophyta</taxon>
        <taxon>Spermatophyta</taxon>
        <taxon>Magnoliopsida</taxon>
        <taxon>eudicotyledons</taxon>
        <taxon>Gunneridae</taxon>
        <taxon>Pentapetalae</taxon>
        <taxon>rosids</taxon>
        <taxon>malvids</taxon>
        <taxon>Myrtales</taxon>
        <taxon>Lythraceae</taxon>
        <taxon>Punica</taxon>
    </lineage>
</organism>
<dbReference type="Pfam" id="PF00201">
    <property type="entry name" value="UDPGT"/>
    <property type="match status" value="1"/>
</dbReference>
<dbReference type="FunFam" id="3.40.50.2000:FF:000027">
    <property type="entry name" value="Glycosyltransferase"/>
    <property type="match status" value="1"/>
</dbReference>
<name>A0A218WQT3_PUNGR</name>
<dbReference type="SUPFAM" id="SSF53756">
    <property type="entry name" value="UDP-Glycosyltransferase/glycogen phosphorylase"/>
    <property type="match status" value="1"/>
</dbReference>
<evidence type="ECO:0000256" key="5">
    <source>
        <dbReference type="RuleBase" id="RU362057"/>
    </source>
</evidence>